<evidence type="ECO:0000256" key="5">
    <source>
        <dbReference type="ARBA" id="ARBA00023163"/>
    </source>
</evidence>
<dbReference type="Proteomes" id="UP000267164">
    <property type="component" value="Chromosome"/>
</dbReference>
<dbReference type="OrthoDB" id="3176554at2"/>
<keyword evidence="5" id="KW-0804">Transcription</keyword>
<dbReference type="InterPro" id="IPR036388">
    <property type="entry name" value="WH-like_DNA-bd_sf"/>
</dbReference>
<dbReference type="CDD" id="cd08414">
    <property type="entry name" value="PBP2_LTTR_aromatics_like"/>
    <property type="match status" value="1"/>
</dbReference>
<evidence type="ECO:0000313" key="7">
    <source>
        <dbReference type="EMBL" id="AYF72728.1"/>
    </source>
</evidence>
<dbReference type="PROSITE" id="PS50931">
    <property type="entry name" value="HTH_LYSR"/>
    <property type="match status" value="1"/>
</dbReference>
<dbReference type="GO" id="GO:0032993">
    <property type="term" value="C:protein-DNA complex"/>
    <property type="evidence" value="ECO:0007669"/>
    <property type="project" value="TreeGrafter"/>
</dbReference>
<keyword evidence="8" id="KW-1185">Reference proteome</keyword>
<evidence type="ECO:0000256" key="2">
    <source>
        <dbReference type="ARBA" id="ARBA00023015"/>
    </source>
</evidence>
<dbReference type="AlphaFoldDB" id="A0A386Z4M4"/>
<evidence type="ECO:0000313" key="8">
    <source>
        <dbReference type="Proteomes" id="UP000267164"/>
    </source>
</evidence>
<dbReference type="Pfam" id="PF03466">
    <property type="entry name" value="LysR_substrate"/>
    <property type="match status" value="1"/>
</dbReference>
<keyword evidence="4" id="KW-0010">Activator</keyword>
<dbReference type="EMBL" id="CP032568">
    <property type="protein sequence ID" value="AYF72728.1"/>
    <property type="molecule type" value="Genomic_DNA"/>
</dbReference>
<feature type="domain" description="HTH lysR-type" evidence="6">
    <location>
        <begin position="11"/>
        <end position="68"/>
    </location>
</feature>
<dbReference type="GO" id="GO:0003677">
    <property type="term" value="F:DNA binding"/>
    <property type="evidence" value="ECO:0007669"/>
    <property type="project" value="UniProtKB-KW"/>
</dbReference>
<dbReference type="Pfam" id="PF00126">
    <property type="entry name" value="HTH_1"/>
    <property type="match status" value="1"/>
</dbReference>
<dbReference type="PANTHER" id="PTHR30346:SF28">
    <property type="entry name" value="HTH-TYPE TRANSCRIPTIONAL REGULATOR CYNR"/>
    <property type="match status" value="1"/>
</dbReference>
<keyword evidence="3" id="KW-0238">DNA-binding</keyword>
<dbReference type="InterPro" id="IPR036390">
    <property type="entry name" value="WH_DNA-bd_sf"/>
</dbReference>
<dbReference type="Gene3D" id="3.40.190.10">
    <property type="entry name" value="Periplasmic binding protein-like II"/>
    <property type="match status" value="2"/>
</dbReference>
<evidence type="ECO:0000256" key="1">
    <source>
        <dbReference type="ARBA" id="ARBA00009437"/>
    </source>
</evidence>
<dbReference type="KEGG" id="nyu:D7D52_01230"/>
<dbReference type="GO" id="GO:0003700">
    <property type="term" value="F:DNA-binding transcription factor activity"/>
    <property type="evidence" value="ECO:0007669"/>
    <property type="project" value="InterPro"/>
</dbReference>
<protein>
    <submittedName>
        <fullName evidence="7">LysR family transcriptional regulator</fullName>
    </submittedName>
</protein>
<dbReference type="Gene3D" id="1.10.10.10">
    <property type="entry name" value="Winged helix-like DNA-binding domain superfamily/Winged helix DNA-binding domain"/>
    <property type="match status" value="1"/>
</dbReference>
<reference evidence="7 8" key="1">
    <citation type="submission" date="2018-09" db="EMBL/GenBank/DDBJ databases">
        <title>Nocardia yunnanensis sp. nov., an actinomycete isolated from a soil sample.</title>
        <authorList>
            <person name="Zhang J."/>
        </authorList>
    </citation>
    <scope>NUCLEOTIDE SEQUENCE [LARGE SCALE GENOMIC DNA]</scope>
    <source>
        <strain evidence="7 8">CFHS0054</strain>
    </source>
</reference>
<dbReference type="InterPro" id="IPR005119">
    <property type="entry name" value="LysR_subst-bd"/>
</dbReference>
<organism evidence="7 8">
    <name type="scientific">Nocardia yunnanensis</name>
    <dbReference type="NCBI Taxonomy" id="2382165"/>
    <lineage>
        <taxon>Bacteria</taxon>
        <taxon>Bacillati</taxon>
        <taxon>Actinomycetota</taxon>
        <taxon>Actinomycetes</taxon>
        <taxon>Mycobacteriales</taxon>
        <taxon>Nocardiaceae</taxon>
        <taxon>Nocardia</taxon>
    </lineage>
</organism>
<comment type="similarity">
    <text evidence="1">Belongs to the LysR transcriptional regulatory family.</text>
</comment>
<dbReference type="RefSeq" id="WP_120734672.1">
    <property type="nucleotide sequence ID" value="NZ_CP032568.1"/>
</dbReference>
<dbReference type="SUPFAM" id="SSF53850">
    <property type="entry name" value="Periplasmic binding protein-like II"/>
    <property type="match status" value="1"/>
</dbReference>
<evidence type="ECO:0000259" key="6">
    <source>
        <dbReference type="PROSITE" id="PS50931"/>
    </source>
</evidence>
<dbReference type="PRINTS" id="PR00039">
    <property type="entry name" value="HTHLYSR"/>
</dbReference>
<evidence type="ECO:0000256" key="4">
    <source>
        <dbReference type="ARBA" id="ARBA00023159"/>
    </source>
</evidence>
<dbReference type="FunFam" id="1.10.10.10:FF:000001">
    <property type="entry name" value="LysR family transcriptional regulator"/>
    <property type="match status" value="1"/>
</dbReference>
<keyword evidence="2" id="KW-0805">Transcription regulation</keyword>
<dbReference type="PANTHER" id="PTHR30346">
    <property type="entry name" value="TRANSCRIPTIONAL DUAL REGULATOR HCAR-RELATED"/>
    <property type="match status" value="1"/>
</dbReference>
<dbReference type="SUPFAM" id="SSF46785">
    <property type="entry name" value="Winged helix' DNA-binding domain"/>
    <property type="match status" value="1"/>
</dbReference>
<dbReference type="InterPro" id="IPR000847">
    <property type="entry name" value="LysR_HTH_N"/>
</dbReference>
<name>A0A386Z4M4_9NOCA</name>
<accession>A0A386Z4M4</accession>
<gene>
    <name evidence="7" type="ORF">D7D52_01230</name>
</gene>
<evidence type="ECO:0000256" key="3">
    <source>
        <dbReference type="ARBA" id="ARBA00023125"/>
    </source>
</evidence>
<sequence length="304" mass="33047">MNTGAVGNPGVELRHLRYFLAVADELHFGRAAARLHIAQPALTQQIQRLETLLGARLFDRTSRTVALTPAGIVLRERAVALLGHAERDLAEVTRIAQGSQGTLHLGFVPSVLPLEPLRGVREFRDRYPLVQVDLVEGFTSHLMERLAAGTLDMAIVRDPDPRPGTVTVPLITEPFVAIVPADHPLAQRDSVTGAEIADHPMVFFPRVAGGLAHDKNLAPLLASGRRPRIVQEATNWTILLYLVAAGLGVTIAPRSATFTAPASARIIPLAGTDAETTIYLATREHEDRPLVHNLLELLPNRARD</sequence>
<proteinExistence type="inferred from homology"/>